<dbReference type="GO" id="GO:0006914">
    <property type="term" value="P:autophagy"/>
    <property type="evidence" value="ECO:0007669"/>
    <property type="project" value="TreeGrafter"/>
</dbReference>
<feature type="region of interest" description="Disordered" evidence="5">
    <location>
        <begin position="456"/>
        <end position="490"/>
    </location>
</feature>
<evidence type="ECO:0000256" key="3">
    <source>
        <dbReference type="ARBA" id="ARBA00038201"/>
    </source>
</evidence>
<feature type="domain" description="CNH" evidence="6">
    <location>
        <begin position="22"/>
        <end position="345"/>
    </location>
</feature>
<dbReference type="PROSITE" id="PS50236">
    <property type="entry name" value="CHCR"/>
    <property type="match status" value="1"/>
</dbReference>
<dbReference type="Pfam" id="PF10366">
    <property type="entry name" value="Vps39_1"/>
    <property type="match status" value="1"/>
</dbReference>
<dbReference type="Pfam" id="PF10367">
    <property type="entry name" value="zf-Vps39_C"/>
    <property type="match status" value="1"/>
</dbReference>
<comment type="similarity">
    <text evidence="3">Belongs to the VAM6/VPS39 family.</text>
</comment>
<accession>A0A9P4NNP4</accession>
<evidence type="ECO:0000313" key="7">
    <source>
        <dbReference type="EMBL" id="KAF2428713.1"/>
    </source>
</evidence>
<dbReference type="Pfam" id="PF00780">
    <property type="entry name" value="CNH"/>
    <property type="match status" value="1"/>
</dbReference>
<dbReference type="PANTHER" id="PTHR12894">
    <property type="entry name" value="CNH DOMAIN CONTAINING"/>
    <property type="match status" value="1"/>
</dbReference>
<evidence type="ECO:0000256" key="4">
    <source>
        <dbReference type="PROSITE-ProRule" id="PRU01006"/>
    </source>
</evidence>
<dbReference type="PANTHER" id="PTHR12894:SF49">
    <property type="entry name" value="VAM6_VPS39-LIKE PROTEIN"/>
    <property type="match status" value="1"/>
</dbReference>
<dbReference type="InterPro" id="IPR019453">
    <property type="entry name" value="VPS39/TGFA1_Znf"/>
</dbReference>
<dbReference type="GO" id="GO:0034058">
    <property type="term" value="P:endosomal vesicle fusion"/>
    <property type="evidence" value="ECO:0007669"/>
    <property type="project" value="TreeGrafter"/>
</dbReference>
<feature type="region of interest" description="Disordered" evidence="5">
    <location>
        <begin position="502"/>
        <end position="532"/>
    </location>
</feature>
<dbReference type="GO" id="GO:0006886">
    <property type="term" value="P:intracellular protein transport"/>
    <property type="evidence" value="ECO:0007669"/>
    <property type="project" value="UniProtKB-UniRule"/>
</dbReference>
<dbReference type="InterPro" id="IPR032914">
    <property type="entry name" value="Vam6/VPS39/TRAP1"/>
</dbReference>
<dbReference type="OrthoDB" id="5325112at2759"/>
<feature type="compositionally biased region" description="Basic and acidic residues" evidence="5">
    <location>
        <begin position="464"/>
        <end position="475"/>
    </location>
</feature>
<feature type="repeat" description="CHCR" evidence="4">
    <location>
        <begin position="740"/>
        <end position="909"/>
    </location>
</feature>
<dbReference type="GO" id="GO:0000329">
    <property type="term" value="C:fungal-type vacuole membrane"/>
    <property type="evidence" value="ECO:0007669"/>
    <property type="project" value="TreeGrafter"/>
</dbReference>
<dbReference type="PROSITE" id="PS50219">
    <property type="entry name" value="CNH"/>
    <property type="match status" value="1"/>
</dbReference>
<organism evidence="7 8">
    <name type="scientific">Tothia fuscella</name>
    <dbReference type="NCBI Taxonomy" id="1048955"/>
    <lineage>
        <taxon>Eukaryota</taxon>
        <taxon>Fungi</taxon>
        <taxon>Dikarya</taxon>
        <taxon>Ascomycota</taxon>
        <taxon>Pezizomycotina</taxon>
        <taxon>Dothideomycetes</taxon>
        <taxon>Pleosporomycetidae</taxon>
        <taxon>Venturiales</taxon>
        <taxon>Cylindrosympodiaceae</taxon>
        <taxon>Tothia</taxon>
    </lineage>
</organism>
<comment type="subcellular location">
    <subcellularLocation>
        <location evidence="1">Endomembrane system</location>
        <topology evidence="1">Peripheral membrane protein</topology>
    </subcellularLocation>
</comment>
<sequence>MSATMLSAFIARPIVELKQRDKSKIESILTYSDRLLIGLNTGSLRIYRVNEPSLSSEDGINGSAEDGEEAPKSMTKPVDLLREEEKFSRRPIQQLAIIKEANMLVSLSDGCVSIHNLQTFTLQERLERTKGAAAFAVTSNIVKDASTGIPSIVSRLAVAVKRRIILWSWQDMELDENVPELSMIASVKSLSWATATKIVVGLDPGFVMVDIVSKEVTDIVKPGVPGEATPQLGVRFGAVNSAGMGYMGMGGWVPKPMAARLAEGEMLLAKDVNTLFINTDGKALDKRQVPWALAPEAIGYSYPYMLALQPPSRGILEVRNPDTLSLLQTVALPNATFLHVPQPNISLAHAGKGFLVGSDRVIWRMGALEYESQIDLLRDQGRYDEAISLLGMLEETLLKDKEGRLREIKMLKAQGLFDQRRYRDSLDLFSEAHAPPSRVIALYPKSIAGDLSIVQEAEDEPETEEAKDGEGDTSKEAPTTPNIAAQSSIGRSMFGRLKADAKKADADTASIKPSRTGTGGSDGGRPSVEITAPEKPKAFDGRDLKIAINELCAFLAQTRVQLQKYISYDGTLKQPLPERTSENPEGKPSWHNYIALPSDSDLKDFDWRKHLFEVATLVDTSLFRAYMLARPSLAGSLFRLDNFCDPDVVNAKLYESGRYGDLIDFLHGKKLHREALEVLAKFGKGQADEDATTAEDLKGPQRTVGYLQQLPPELIDLILEFAKWPLEENPDMGMQVFLADTENAETLPRHKVLDFLNGIDSTLGVKYLEHIIYELNDYTPEFHQKLLDAYLERLKADPEKAGFKDDDEKLEWRLRLERLLKSSGQYSRARALKQLPINDPTFFESRAIVLSQMGNHRQALQIYVFQIRDHAKAEEYCNMVYLSSSSFPSETTLHHSTLTPKLVPPSLRDQGEDGEPGIYHTLLSLYLTPPGGQEVQWPPALDLLSKHGARLPASSTLDIIPPTLPVKELENYFRGRIRSANTAMNEDRIRARLEGVVKGDVEEKLLLGVRGRKVVVGEERLCGVCGKRFGGAAVRVYPDGGVTHYGCVRGGRGSGAAGVGKVGAGVRGW</sequence>
<protein>
    <recommendedName>
        <fullName evidence="6">CNH domain-containing protein</fullName>
    </recommendedName>
</protein>
<evidence type="ECO:0000256" key="2">
    <source>
        <dbReference type="ARBA" id="ARBA00023136"/>
    </source>
</evidence>
<comment type="caution">
    <text evidence="7">The sequence shown here is derived from an EMBL/GenBank/DDBJ whole genome shotgun (WGS) entry which is preliminary data.</text>
</comment>
<proteinExistence type="inferred from homology"/>
<dbReference type="GO" id="GO:0012505">
    <property type="term" value="C:endomembrane system"/>
    <property type="evidence" value="ECO:0007669"/>
    <property type="project" value="UniProtKB-SubCell"/>
</dbReference>
<feature type="region of interest" description="Disordered" evidence="5">
    <location>
        <begin position="56"/>
        <end position="76"/>
    </location>
</feature>
<feature type="compositionally biased region" description="Polar residues" evidence="5">
    <location>
        <begin position="476"/>
        <end position="490"/>
    </location>
</feature>
<reference evidence="7" key="1">
    <citation type="journal article" date="2020" name="Stud. Mycol.">
        <title>101 Dothideomycetes genomes: a test case for predicting lifestyles and emergence of pathogens.</title>
        <authorList>
            <person name="Haridas S."/>
            <person name="Albert R."/>
            <person name="Binder M."/>
            <person name="Bloem J."/>
            <person name="Labutti K."/>
            <person name="Salamov A."/>
            <person name="Andreopoulos B."/>
            <person name="Baker S."/>
            <person name="Barry K."/>
            <person name="Bills G."/>
            <person name="Bluhm B."/>
            <person name="Cannon C."/>
            <person name="Castanera R."/>
            <person name="Culley D."/>
            <person name="Daum C."/>
            <person name="Ezra D."/>
            <person name="Gonzalez J."/>
            <person name="Henrissat B."/>
            <person name="Kuo A."/>
            <person name="Liang C."/>
            <person name="Lipzen A."/>
            <person name="Lutzoni F."/>
            <person name="Magnuson J."/>
            <person name="Mondo S."/>
            <person name="Nolan M."/>
            <person name="Ohm R."/>
            <person name="Pangilinan J."/>
            <person name="Park H.-J."/>
            <person name="Ramirez L."/>
            <person name="Alfaro M."/>
            <person name="Sun H."/>
            <person name="Tritt A."/>
            <person name="Yoshinaga Y."/>
            <person name="Zwiers L.-H."/>
            <person name="Turgeon B."/>
            <person name="Goodwin S."/>
            <person name="Spatafora J."/>
            <person name="Crous P."/>
            <person name="Grigoriev I."/>
        </authorList>
    </citation>
    <scope>NUCLEOTIDE SEQUENCE</scope>
    <source>
        <strain evidence="7">CBS 130266</strain>
    </source>
</reference>
<dbReference type="EMBL" id="MU007053">
    <property type="protein sequence ID" value="KAF2428713.1"/>
    <property type="molecule type" value="Genomic_DNA"/>
</dbReference>
<evidence type="ECO:0000256" key="1">
    <source>
        <dbReference type="ARBA" id="ARBA00004184"/>
    </source>
</evidence>
<dbReference type="Proteomes" id="UP000800235">
    <property type="component" value="Unassembled WGS sequence"/>
</dbReference>
<dbReference type="AlphaFoldDB" id="A0A9P4NNP4"/>
<evidence type="ECO:0000313" key="8">
    <source>
        <dbReference type="Proteomes" id="UP000800235"/>
    </source>
</evidence>
<gene>
    <name evidence="7" type="ORF">EJ08DRAFT_662312</name>
</gene>
<dbReference type="InterPro" id="IPR019452">
    <property type="entry name" value="VPS39/TGF_beta_rcpt-assoc_1"/>
</dbReference>
<keyword evidence="2" id="KW-0472">Membrane</keyword>
<evidence type="ECO:0000259" key="6">
    <source>
        <dbReference type="PROSITE" id="PS50219"/>
    </source>
</evidence>
<keyword evidence="8" id="KW-1185">Reference proteome</keyword>
<name>A0A9P4NNP4_9PEZI</name>
<dbReference type="InterPro" id="IPR001180">
    <property type="entry name" value="CNH_dom"/>
</dbReference>
<dbReference type="InterPro" id="IPR000547">
    <property type="entry name" value="Clathrin_H-chain/VPS_repeat"/>
</dbReference>
<evidence type="ECO:0000256" key="5">
    <source>
        <dbReference type="SAM" id="MobiDB-lite"/>
    </source>
</evidence>